<dbReference type="PANTHER" id="PTHR28027:SF2">
    <property type="entry name" value="TRANSCRIPTIONAL REGULATOR MIT1"/>
    <property type="match status" value="1"/>
</dbReference>
<feature type="compositionally biased region" description="Basic and acidic residues" evidence="2">
    <location>
        <begin position="114"/>
        <end position="126"/>
    </location>
</feature>
<feature type="region of interest" description="Disordered" evidence="2">
    <location>
        <begin position="295"/>
        <end position="550"/>
    </location>
</feature>
<name>A0A4U7B824_9PEZI</name>
<gene>
    <name evidence="3" type="ORF">C1H76_1791</name>
</gene>
<feature type="compositionally biased region" description="Polar residues" evidence="2">
    <location>
        <begin position="403"/>
        <end position="423"/>
    </location>
</feature>
<dbReference type="Pfam" id="PF09729">
    <property type="entry name" value="Gti1_Pac2"/>
    <property type="match status" value="1"/>
</dbReference>
<dbReference type="GO" id="GO:0003677">
    <property type="term" value="F:DNA binding"/>
    <property type="evidence" value="ECO:0007669"/>
    <property type="project" value="TreeGrafter"/>
</dbReference>
<evidence type="ECO:0000256" key="1">
    <source>
        <dbReference type="ARBA" id="ARBA00008359"/>
    </source>
</evidence>
<comment type="similarity">
    <text evidence="1">Belongs to the MIT1/WOR1 family.</text>
</comment>
<proteinExistence type="inferred from homology"/>
<organism evidence="3 4">
    <name type="scientific">Elsinoe australis</name>
    <dbReference type="NCBI Taxonomy" id="40998"/>
    <lineage>
        <taxon>Eukaryota</taxon>
        <taxon>Fungi</taxon>
        <taxon>Dikarya</taxon>
        <taxon>Ascomycota</taxon>
        <taxon>Pezizomycotina</taxon>
        <taxon>Dothideomycetes</taxon>
        <taxon>Dothideomycetidae</taxon>
        <taxon>Myriangiales</taxon>
        <taxon>Elsinoaceae</taxon>
        <taxon>Elsinoe</taxon>
    </lineage>
</organism>
<sequence length="550" mass="59367">MSGSGSGPLVPTFTGFVQNSMDGLMLFEACLSGKLHHVPRRPHDRERSNLIKSGSIFIYEENASGIKRWTDGVAWSPSRILGNFLIYRELEKPFPPGEKKRAMKRKRSSQIDGEGGRRESEDHDVGEVSMPPTPPSPKPVQDQSGDPAAQDSERELDRQLIGSLVDSYGFRPDGLVKKTMSIAINGVSHHLVSYYKVEDVKKRTLPRPMEDARLAGLTVRPELYLKQNFRTPVEETEHYVVDPSTLHAHPGVHYPPHMMGGAYAMRPGQYMPPQAYGPMYNVPVSAGGMYSGTPAPGWASQQHPNLPPSYSAQSYAPQPQSSYPNYYERTSSSTPQSSMVKTEDANHASSSYSGQPFAGNPNPFSHNSATRPSSSSFSSMHSPYQQSPMRTPATSFPSSATTQHQNSTPTSATAPQYGSSGSPHSLYDPKSHAAQYTTQPGAPSYTSHSAAQHTSGHESLKSPVPGVPGSASSHSAMNPQMPYRQQSFQSREGASQSDVGALGMSTGYGAPSHSQPTQYHGGSYPGHGAATSGYRPAVDGNSAVSHPGQY</sequence>
<protein>
    <recommendedName>
        <fullName evidence="5">Global transcription regulator sge1</fullName>
    </recommendedName>
</protein>
<evidence type="ECO:0000313" key="3">
    <source>
        <dbReference type="EMBL" id="TKX25945.1"/>
    </source>
</evidence>
<feature type="compositionally biased region" description="Polar residues" evidence="2">
    <location>
        <begin position="328"/>
        <end position="340"/>
    </location>
</feature>
<feature type="compositionally biased region" description="Polar residues" evidence="2">
    <location>
        <begin position="483"/>
        <end position="498"/>
    </location>
</feature>
<feature type="region of interest" description="Disordered" evidence="2">
    <location>
        <begin position="95"/>
        <end position="154"/>
    </location>
</feature>
<dbReference type="InterPro" id="IPR018608">
    <property type="entry name" value="Gti1/Pac2"/>
</dbReference>
<feature type="compositionally biased region" description="Low complexity" evidence="2">
    <location>
        <begin position="391"/>
        <end position="402"/>
    </location>
</feature>
<accession>A0A4U7B824</accession>
<feature type="compositionally biased region" description="Low complexity" evidence="2">
    <location>
        <begin position="308"/>
        <end position="327"/>
    </location>
</feature>
<evidence type="ECO:0008006" key="5">
    <source>
        <dbReference type="Google" id="ProtNLM"/>
    </source>
</evidence>
<feature type="compositionally biased region" description="Low complexity" evidence="2">
    <location>
        <begin position="462"/>
        <end position="476"/>
    </location>
</feature>
<feature type="compositionally biased region" description="Low complexity" evidence="2">
    <location>
        <begin position="368"/>
        <end position="382"/>
    </location>
</feature>
<evidence type="ECO:0000256" key="2">
    <source>
        <dbReference type="SAM" id="MobiDB-lite"/>
    </source>
</evidence>
<reference evidence="3 4" key="1">
    <citation type="submission" date="2018-02" db="EMBL/GenBank/DDBJ databases">
        <title>Draft genome sequences of Elsinoe sp., causing black scab on jojoba.</title>
        <authorList>
            <person name="Stodart B."/>
            <person name="Jeffress S."/>
            <person name="Ash G."/>
            <person name="Arun Chinnappa K."/>
        </authorList>
    </citation>
    <scope>NUCLEOTIDE SEQUENCE [LARGE SCALE GENOMIC DNA]</scope>
    <source>
        <strain evidence="3 4">Hillstone_2</strain>
    </source>
</reference>
<dbReference type="AlphaFoldDB" id="A0A4U7B824"/>
<dbReference type="EMBL" id="PTQR01000021">
    <property type="protein sequence ID" value="TKX25945.1"/>
    <property type="molecule type" value="Genomic_DNA"/>
</dbReference>
<evidence type="ECO:0000313" key="4">
    <source>
        <dbReference type="Proteomes" id="UP000308133"/>
    </source>
</evidence>
<dbReference type="Proteomes" id="UP000308133">
    <property type="component" value="Unassembled WGS sequence"/>
</dbReference>
<comment type="caution">
    <text evidence="3">The sequence shown here is derived from an EMBL/GenBank/DDBJ whole genome shotgun (WGS) entry which is preliminary data.</text>
</comment>
<feature type="compositionally biased region" description="Polar residues" evidence="2">
    <location>
        <begin position="434"/>
        <end position="454"/>
    </location>
</feature>
<dbReference type="PANTHER" id="PTHR28027">
    <property type="entry name" value="TRANSCRIPTIONAL REGULATOR MIT1"/>
    <property type="match status" value="1"/>
</dbReference>